<dbReference type="KEGG" id="sre:PTSG_10693"/>
<dbReference type="InParanoid" id="F2UQ40"/>
<evidence type="ECO:0000256" key="1">
    <source>
        <dbReference type="SAM" id="MobiDB-lite"/>
    </source>
</evidence>
<dbReference type="InterPro" id="IPR043129">
    <property type="entry name" value="ATPase_NBD"/>
</dbReference>
<dbReference type="Pfam" id="PF00022">
    <property type="entry name" value="Actin"/>
    <property type="match status" value="1"/>
</dbReference>
<dbReference type="EMBL" id="GL832988">
    <property type="protein sequence ID" value="EGD79708.1"/>
    <property type="molecule type" value="Genomic_DNA"/>
</dbReference>
<protein>
    <submittedName>
        <fullName evidence="2">Uncharacterized protein</fullName>
    </submittedName>
</protein>
<dbReference type="GeneID" id="16069194"/>
<accession>F2UQ40</accession>
<evidence type="ECO:0000313" key="3">
    <source>
        <dbReference type="Proteomes" id="UP000007799"/>
    </source>
</evidence>
<dbReference type="Gene3D" id="3.30.420.40">
    <property type="match status" value="2"/>
</dbReference>
<dbReference type="Proteomes" id="UP000007799">
    <property type="component" value="Unassembled WGS sequence"/>
</dbReference>
<dbReference type="InterPro" id="IPR004000">
    <property type="entry name" value="Actin"/>
</dbReference>
<dbReference type="OrthoDB" id="5132116at2759"/>
<dbReference type="AlphaFoldDB" id="F2UQ40"/>
<keyword evidence="3" id="KW-1185">Reference proteome</keyword>
<gene>
    <name evidence="2" type="ORF">PTSG_10693</name>
</gene>
<name>F2UQ40_SALR5</name>
<feature type="compositionally biased region" description="Basic and acidic residues" evidence="1">
    <location>
        <begin position="17"/>
        <end position="26"/>
    </location>
</feature>
<proteinExistence type="predicted"/>
<dbReference type="FunFam" id="3.30.420.40:FF:000058">
    <property type="entry name" value="Putative actin-related protein 5"/>
    <property type="match status" value="1"/>
</dbReference>
<dbReference type="STRING" id="946362.F2UQ40"/>
<feature type="region of interest" description="Disordered" evidence="1">
    <location>
        <begin position="1"/>
        <end position="26"/>
    </location>
</feature>
<dbReference type="RefSeq" id="XP_004988658.1">
    <property type="nucleotide sequence ID" value="XM_004988601.1"/>
</dbReference>
<reference evidence="2" key="1">
    <citation type="submission" date="2009-08" db="EMBL/GenBank/DDBJ databases">
        <title>Annotation of Salpingoeca rosetta.</title>
        <authorList>
            <consortium name="The Broad Institute Genome Sequencing Platform"/>
            <person name="Russ C."/>
            <person name="Cuomo C."/>
            <person name="Burger G."/>
            <person name="Gray M.W."/>
            <person name="Holland P.W.H."/>
            <person name="King N."/>
            <person name="Lang F.B.F."/>
            <person name="Roger A.J."/>
            <person name="Ruiz-Trillo I."/>
            <person name="Young S.K."/>
            <person name="Zeng Q."/>
            <person name="Gargeya S."/>
            <person name="Alvarado L."/>
            <person name="Berlin A."/>
            <person name="Chapman S.B."/>
            <person name="Chen Z."/>
            <person name="Freedman E."/>
            <person name="Gellesch M."/>
            <person name="Goldberg J."/>
            <person name="Griggs A."/>
            <person name="Gujja S."/>
            <person name="Heilman E."/>
            <person name="Heiman D."/>
            <person name="Howarth C."/>
            <person name="Mehta T."/>
            <person name="Neiman D."/>
            <person name="Pearson M."/>
            <person name="Roberts A."/>
            <person name="Saif S."/>
            <person name="Shea T."/>
            <person name="Shenoy N."/>
            <person name="Sisk P."/>
            <person name="Stolte C."/>
            <person name="Sykes S."/>
            <person name="White J."/>
            <person name="Yandava C."/>
            <person name="Haas B."/>
            <person name="Nusbaum C."/>
            <person name="Birren B."/>
        </authorList>
    </citation>
    <scope>NUCLEOTIDE SEQUENCE [LARGE SCALE GENOMIC DNA]</scope>
    <source>
        <strain evidence="2">ATCC 50818</strain>
    </source>
</reference>
<organism evidence="3">
    <name type="scientific">Salpingoeca rosetta (strain ATCC 50818 / BSB-021)</name>
    <dbReference type="NCBI Taxonomy" id="946362"/>
    <lineage>
        <taxon>Eukaryota</taxon>
        <taxon>Choanoflagellata</taxon>
        <taxon>Craspedida</taxon>
        <taxon>Salpingoecidae</taxon>
        <taxon>Salpingoeca</taxon>
    </lineage>
</organism>
<sequence>MQAAPNGMWLATDDDDGRGGFEGHDHNPLGADSDSMLHSDPANCTVMCPTLMQSPQQWPLWVVRFADRLRKELREIAPPAVEINIVDDPNRHLAVWTGGSVVASSKGFNFHWISRDEYREYGVDLLHSTR</sequence>
<dbReference type="eggNOG" id="KOG0676">
    <property type="taxonomic scope" value="Eukaryota"/>
</dbReference>
<dbReference type="SUPFAM" id="SSF53067">
    <property type="entry name" value="Actin-like ATPase domain"/>
    <property type="match status" value="1"/>
</dbReference>
<evidence type="ECO:0000313" key="2">
    <source>
        <dbReference type="EMBL" id="EGD79708.1"/>
    </source>
</evidence>